<dbReference type="FunFam" id="3.40.50.720:FF:000143">
    <property type="entry name" value="Fatty acyl-CoA reductase"/>
    <property type="match status" value="1"/>
</dbReference>
<keyword evidence="12" id="KW-0521">NADP</keyword>
<accession>A0A9Q0BJL2</accession>
<evidence type="ECO:0000256" key="19">
    <source>
        <dbReference type="ARBA" id="ARBA00049360"/>
    </source>
</evidence>
<name>A0A9Q0BJL2_9MUSC</name>
<evidence type="ECO:0000256" key="22">
    <source>
        <dbReference type="SAM" id="MobiDB-lite"/>
    </source>
</evidence>
<dbReference type="PANTHER" id="PTHR11937">
    <property type="entry name" value="ACTIN"/>
    <property type="match status" value="1"/>
</dbReference>
<dbReference type="CDD" id="cd05236">
    <property type="entry name" value="FAR-N_SDR_e"/>
    <property type="match status" value="1"/>
</dbReference>
<evidence type="ECO:0000256" key="13">
    <source>
        <dbReference type="ARBA" id="ARBA00022989"/>
    </source>
</evidence>
<keyword evidence="11" id="KW-0067">ATP-binding</keyword>
<dbReference type="CDD" id="cd10224">
    <property type="entry name" value="ASKHA_NBD_actin"/>
    <property type="match status" value="1"/>
</dbReference>
<dbReference type="InterPro" id="IPR043129">
    <property type="entry name" value="ATPase_NBD"/>
</dbReference>
<evidence type="ECO:0000259" key="24">
    <source>
        <dbReference type="Pfam" id="PF07993"/>
    </source>
</evidence>
<comment type="similarity">
    <text evidence="3">Belongs to the fatty acyl-CoA reductase family.</text>
</comment>
<organism evidence="25 26">
    <name type="scientific">Drosophila gunungcola</name>
    <name type="common">fruit fly</name>
    <dbReference type="NCBI Taxonomy" id="103775"/>
    <lineage>
        <taxon>Eukaryota</taxon>
        <taxon>Metazoa</taxon>
        <taxon>Ecdysozoa</taxon>
        <taxon>Arthropoda</taxon>
        <taxon>Hexapoda</taxon>
        <taxon>Insecta</taxon>
        <taxon>Pterygota</taxon>
        <taxon>Neoptera</taxon>
        <taxon>Endopterygota</taxon>
        <taxon>Diptera</taxon>
        <taxon>Brachycera</taxon>
        <taxon>Muscomorpha</taxon>
        <taxon>Ephydroidea</taxon>
        <taxon>Drosophilidae</taxon>
        <taxon>Drosophila</taxon>
        <taxon>Sophophora</taxon>
    </lineage>
</organism>
<keyword evidence="26" id="KW-1185">Reference proteome</keyword>
<evidence type="ECO:0000256" key="17">
    <source>
        <dbReference type="ARBA" id="ARBA00023136"/>
    </source>
</evidence>
<dbReference type="Pfam" id="PF00022">
    <property type="entry name" value="Actin"/>
    <property type="match status" value="1"/>
</dbReference>
<dbReference type="AlphaFoldDB" id="A0A9Q0BJL2"/>
<dbReference type="Pfam" id="PF03015">
    <property type="entry name" value="Sterile"/>
    <property type="match status" value="1"/>
</dbReference>
<dbReference type="EC" id="1.2.1.84" evidence="5"/>
<keyword evidence="15" id="KW-0558">Oxidation</keyword>
<evidence type="ECO:0000259" key="23">
    <source>
        <dbReference type="Pfam" id="PF03015"/>
    </source>
</evidence>
<keyword evidence="13" id="KW-1133">Transmembrane helix</keyword>
<dbReference type="FunFam" id="3.30.420.40:FF:000131">
    <property type="entry name" value="Actin, alpha skeletal muscle"/>
    <property type="match status" value="1"/>
</dbReference>
<feature type="domain" description="Fatty acyl-CoA reductase C-terminal" evidence="23">
    <location>
        <begin position="746"/>
        <end position="839"/>
    </location>
</feature>
<keyword evidence="18" id="KW-0206">Cytoskeleton</keyword>
<feature type="region of interest" description="Disordered" evidence="22">
    <location>
        <begin position="361"/>
        <end position="385"/>
    </location>
</feature>
<evidence type="ECO:0000256" key="12">
    <source>
        <dbReference type="ARBA" id="ARBA00022857"/>
    </source>
</evidence>
<evidence type="ECO:0000256" key="21">
    <source>
        <dbReference type="RuleBase" id="RU000487"/>
    </source>
</evidence>
<feature type="domain" description="Thioester reductase (TE)" evidence="24">
    <location>
        <begin position="407"/>
        <end position="669"/>
    </location>
</feature>
<comment type="subcellular location">
    <subcellularLocation>
        <location evidence="2">Cytoplasm</location>
        <location evidence="2">Cytoskeleton</location>
    </subcellularLocation>
    <subcellularLocation>
        <location evidence="1">Membrane</location>
        <topology evidence="1">Multi-pass membrane protein</topology>
    </subcellularLocation>
</comment>
<evidence type="ECO:0000256" key="7">
    <source>
        <dbReference type="ARBA" id="ARBA00022516"/>
    </source>
</evidence>
<dbReference type="CDD" id="cd09071">
    <property type="entry name" value="FAR_C"/>
    <property type="match status" value="1"/>
</dbReference>
<keyword evidence="9" id="KW-0547">Nucleotide-binding</keyword>
<reference evidence="25" key="1">
    <citation type="journal article" date="2023" name="Genome Biol. Evol.">
        <title>Long-read-based Genome Assembly of Drosophila gunungcola Reveals Fewer Chemosensory Genes in Flower-breeding Species.</title>
        <authorList>
            <person name="Negi A."/>
            <person name="Liao B.Y."/>
            <person name="Yeh S.D."/>
        </authorList>
    </citation>
    <scope>NUCLEOTIDE SEQUENCE</scope>
    <source>
        <strain evidence="25">Sukarami</strain>
    </source>
</reference>
<dbReference type="GO" id="GO:0102965">
    <property type="term" value="F:alcohol-forming long-chain fatty acyl-CoA reductase activity"/>
    <property type="evidence" value="ECO:0007669"/>
    <property type="project" value="UniProtKB-EC"/>
</dbReference>
<evidence type="ECO:0000256" key="10">
    <source>
        <dbReference type="ARBA" id="ARBA00022801"/>
    </source>
</evidence>
<evidence type="ECO:0000256" key="14">
    <source>
        <dbReference type="ARBA" id="ARBA00023002"/>
    </source>
</evidence>
<dbReference type="GO" id="GO:0006629">
    <property type="term" value="P:lipid metabolic process"/>
    <property type="evidence" value="ECO:0007669"/>
    <property type="project" value="UniProtKB-KW"/>
</dbReference>
<keyword evidence="17" id="KW-0472">Membrane</keyword>
<gene>
    <name evidence="25" type="ORF">M5D96_013200</name>
</gene>
<evidence type="ECO:0000256" key="3">
    <source>
        <dbReference type="ARBA" id="ARBA00005928"/>
    </source>
</evidence>
<dbReference type="FunFam" id="3.90.640.10:FF:000047">
    <property type="entry name" value="Actin, alpha skeletal muscle"/>
    <property type="match status" value="1"/>
</dbReference>
<dbReference type="Gene3D" id="3.90.640.10">
    <property type="entry name" value="Actin, Chain A, domain 4"/>
    <property type="match status" value="1"/>
</dbReference>
<dbReference type="GO" id="GO:0016020">
    <property type="term" value="C:membrane"/>
    <property type="evidence" value="ECO:0007669"/>
    <property type="project" value="UniProtKB-SubCell"/>
</dbReference>
<evidence type="ECO:0000256" key="8">
    <source>
        <dbReference type="ARBA" id="ARBA00022692"/>
    </source>
</evidence>
<dbReference type="InterPro" id="IPR020902">
    <property type="entry name" value="Actin/actin-like_CS"/>
</dbReference>
<sequence length="881" mass="99768">MCDEEVAALVVDNGSGMCKAGFAGDDAPRAVFPSIVGRPRHQGVMVGMGQKDSYVGDEAQSKRGILTLKYPIEHGIVTNWDDMEKIWHHTFYNELRVAPEEHPVLLTEAPLNPKANREKMTQIMFETFNTPAMYVAIQAVLSLYASGRTTGIVLDSGDGVSHTVPIYEGYALPHAILRLDLAGRDLTDYLMKILTERGYSFTTTAEREIVRDIKEKLCYVALDFEQEMATAASSSSLEKSYELPDGQVITIGNERFRCPEALFQPSFLGMEACGIHETTYNSIMKCDVDIRKDLYANTVLSGGTTMYPGIADRMQKEITALAPSTMKIKIIAPPERKYSVWIGGSILASLSTFQQIASKKDLDRDREDHQEEEDEENQEEVEKEQDLWDLKEAAAKVQVRVVEVWSFVGKALIEKLLRSCPNLSRIYVLMRPKKGQSIEERLQLQWETRLYERLRREQPDARSKLVAIAGDVEQLGLGISDADLERLRNVNIVYHSAASVRFDDALSTAILLNTRGTHELVKLALEWRKLIAFVHVSTTYSNPGVLEVEERVYPPLADWRTTIKLAETYDEETLNIFNLKYGNFQPNTYTFTKSLAEQVVNEYRDKLPIFIFRPSIVVSTIEEPMPGWADNFNGPTGLLVACGVGILRSQNCDPNIVADFVPADIVARTLITSVYKFMGESKSKDKDSELYVVNCATANISPITMGEVIEIGKTFIRKNPFEKTLWLPGGGMTTCPVLHFVRFCTMHLLMAVVVDTLLRLYNEKPFLMKLQRRIFAAFSALQVFAMTEWHFQNNNFRALHDIVPANEVSTFGFMQHANINYTEFFQHGIRGAKEFLLKESPESSNAARFRVKIFYVLDFLCRGIVYSFLLRLIFKFLVSLW</sequence>
<dbReference type="Pfam" id="PF07993">
    <property type="entry name" value="NAD_binding_4"/>
    <property type="match status" value="1"/>
</dbReference>
<dbReference type="GO" id="GO:0005856">
    <property type="term" value="C:cytoskeleton"/>
    <property type="evidence" value="ECO:0007669"/>
    <property type="project" value="UniProtKB-SubCell"/>
</dbReference>
<evidence type="ECO:0000256" key="5">
    <source>
        <dbReference type="ARBA" id="ARBA00012868"/>
    </source>
</evidence>
<evidence type="ECO:0000313" key="26">
    <source>
        <dbReference type="Proteomes" id="UP001059596"/>
    </source>
</evidence>
<keyword evidence="7" id="KW-0444">Lipid biosynthesis</keyword>
<feature type="compositionally biased region" description="Acidic residues" evidence="22">
    <location>
        <begin position="370"/>
        <end position="383"/>
    </location>
</feature>
<protein>
    <recommendedName>
        <fullName evidence="5">alcohol-forming fatty acyl-CoA reductase (NADPH)</fullName>
        <ecNumber evidence="5">1.2.1.84</ecNumber>
    </recommendedName>
</protein>
<dbReference type="GO" id="GO:0016787">
    <property type="term" value="F:hydrolase activity"/>
    <property type="evidence" value="ECO:0007669"/>
    <property type="project" value="UniProtKB-KW"/>
</dbReference>
<dbReference type="GO" id="GO:0005524">
    <property type="term" value="F:ATP binding"/>
    <property type="evidence" value="ECO:0007669"/>
    <property type="project" value="UniProtKB-KW"/>
</dbReference>
<comment type="caution">
    <text evidence="25">The sequence shown here is derived from an EMBL/GenBank/DDBJ whole genome shotgun (WGS) entry which is preliminary data.</text>
</comment>
<dbReference type="InterPro" id="IPR036291">
    <property type="entry name" value="NAD(P)-bd_dom_sf"/>
</dbReference>
<proteinExistence type="inferred from homology"/>
<dbReference type="Gene3D" id="3.40.50.720">
    <property type="entry name" value="NAD(P)-binding Rossmann-like Domain"/>
    <property type="match status" value="1"/>
</dbReference>
<evidence type="ECO:0000256" key="18">
    <source>
        <dbReference type="ARBA" id="ARBA00023212"/>
    </source>
</evidence>
<comment type="similarity">
    <text evidence="4 21">Belongs to the actin family.</text>
</comment>
<evidence type="ECO:0000256" key="1">
    <source>
        <dbReference type="ARBA" id="ARBA00004141"/>
    </source>
</evidence>
<comment type="catalytic activity">
    <reaction evidence="20">
        <text>a long-chain fatty acyl-CoA + 2 NADPH + 2 H(+) = a long-chain primary fatty alcohol + 2 NADP(+) + CoA</text>
        <dbReference type="Rhea" id="RHEA:52716"/>
        <dbReference type="ChEBI" id="CHEBI:15378"/>
        <dbReference type="ChEBI" id="CHEBI:57287"/>
        <dbReference type="ChEBI" id="CHEBI:57783"/>
        <dbReference type="ChEBI" id="CHEBI:58349"/>
        <dbReference type="ChEBI" id="CHEBI:77396"/>
        <dbReference type="ChEBI" id="CHEBI:83139"/>
        <dbReference type="EC" id="1.2.1.84"/>
    </reaction>
</comment>
<evidence type="ECO:0000256" key="11">
    <source>
        <dbReference type="ARBA" id="ARBA00022840"/>
    </source>
</evidence>
<keyword evidence="16" id="KW-0443">Lipid metabolism</keyword>
<evidence type="ECO:0000256" key="15">
    <source>
        <dbReference type="ARBA" id="ARBA00023097"/>
    </source>
</evidence>
<evidence type="ECO:0000256" key="6">
    <source>
        <dbReference type="ARBA" id="ARBA00022490"/>
    </source>
</evidence>
<dbReference type="FunFam" id="3.30.420.40:FF:000291">
    <property type="entry name" value="Actin, alpha skeletal muscle"/>
    <property type="match status" value="1"/>
</dbReference>
<dbReference type="SMART" id="SM00268">
    <property type="entry name" value="ACTIN"/>
    <property type="match status" value="1"/>
</dbReference>
<dbReference type="InterPro" id="IPR033640">
    <property type="entry name" value="FAR_C"/>
</dbReference>
<dbReference type="InterPro" id="IPR004000">
    <property type="entry name" value="Actin"/>
</dbReference>
<dbReference type="Gene3D" id="3.30.420.40">
    <property type="match status" value="2"/>
</dbReference>
<evidence type="ECO:0000313" key="25">
    <source>
        <dbReference type="EMBL" id="KAI8034040.1"/>
    </source>
</evidence>
<dbReference type="SUPFAM" id="SSF51735">
    <property type="entry name" value="NAD(P)-binding Rossmann-fold domains"/>
    <property type="match status" value="1"/>
</dbReference>
<evidence type="ECO:0000256" key="20">
    <source>
        <dbReference type="ARBA" id="ARBA00052530"/>
    </source>
</evidence>
<keyword evidence="14" id="KW-0560">Oxidoreductase</keyword>
<evidence type="ECO:0000256" key="9">
    <source>
        <dbReference type="ARBA" id="ARBA00022741"/>
    </source>
</evidence>
<dbReference type="PROSITE" id="PS00406">
    <property type="entry name" value="ACTINS_1"/>
    <property type="match status" value="1"/>
</dbReference>
<keyword evidence="6" id="KW-0963">Cytoplasm</keyword>
<evidence type="ECO:0000256" key="16">
    <source>
        <dbReference type="ARBA" id="ARBA00023098"/>
    </source>
</evidence>
<dbReference type="EMBL" id="JAMKOV010000085">
    <property type="protein sequence ID" value="KAI8034040.1"/>
    <property type="molecule type" value="Genomic_DNA"/>
</dbReference>
<dbReference type="InterPro" id="IPR013120">
    <property type="entry name" value="FAR_NAD-bd"/>
</dbReference>
<comment type="catalytic activity">
    <reaction evidence="19">
        <text>ATP + H2O = ADP + phosphate + H(+)</text>
        <dbReference type="Rhea" id="RHEA:13065"/>
        <dbReference type="ChEBI" id="CHEBI:15377"/>
        <dbReference type="ChEBI" id="CHEBI:15378"/>
        <dbReference type="ChEBI" id="CHEBI:30616"/>
        <dbReference type="ChEBI" id="CHEBI:43474"/>
        <dbReference type="ChEBI" id="CHEBI:456216"/>
    </reaction>
</comment>
<dbReference type="PRINTS" id="PR00190">
    <property type="entry name" value="ACTIN"/>
</dbReference>
<dbReference type="SUPFAM" id="SSF53067">
    <property type="entry name" value="Actin-like ATPase domain"/>
    <property type="match status" value="2"/>
</dbReference>
<evidence type="ECO:0000256" key="4">
    <source>
        <dbReference type="ARBA" id="ARBA00006752"/>
    </source>
</evidence>
<dbReference type="Proteomes" id="UP001059596">
    <property type="component" value="Unassembled WGS sequence"/>
</dbReference>
<evidence type="ECO:0000256" key="2">
    <source>
        <dbReference type="ARBA" id="ARBA00004245"/>
    </source>
</evidence>
<dbReference type="InterPro" id="IPR004001">
    <property type="entry name" value="Actin_CS"/>
</dbReference>
<keyword evidence="10" id="KW-0378">Hydrolase</keyword>
<keyword evidence="8" id="KW-0812">Transmembrane</keyword>
<dbReference type="PROSITE" id="PS01132">
    <property type="entry name" value="ACTINS_ACT_LIKE"/>
    <property type="match status" value="1"/>
</dbReference>